<sequence length="220" mass="23748">MAYALEEGGGSAADGQPWTLDNVAVWRAKAPRTAFSLSRTQTWANGLAPSRIPAFTPSTIDKTVGAKMQPFQDWNLLIGTELIRSGGQSGLLSSKSMWESSWSQDLEEYGRLRVGFSTTGSLDNRQADYFQSFSGSLNVPLDLPLSAWNLELRLSPTMNVDVSHGSLSSNLISELVGQTVLSAQDAAFRSTLDLSVGYSFAPDTRPAASARLQLTISPKL</sequence>
<dbReference type="OrthoDB" id="8017834at2"/>
<name>A0A7X3MQR6_9HYPH</name>
<dbReference type="EMBL" id="WURB01000004">
    <property type="protein sequence ID" value="MXQ11323.1"/>
    <property type="molecule type" value="Genomic_DNA"/>
</dbReference>
<evidence type="ECO:0000313" key="1">
    <source>
        <dbReference type="EMBL" id="MXQ11323.1"/>
    </source>
</evidence>
<organism evidence="1 2">
    <name type="scientific">Microvirga makkahensis</name>
    <dbReference type="NCBI Taxonomy" id="1128670"/>
    <lineage>
        <taxon>Bacteria</taxon>
        <taxon>Pseudomonadati</taxon>
        <taxon>Pseudomonadota</taxon>
        <taxon>Alphaproteobacteria</taxon>
        <taxon>Hyphomicrobiales</taxon>
        <taxon>Methylobacteriaceae</taxon>
        <taxon>Microvirga</taxon>
    </lineage>
</organism>
<gene>
    <name evidence="1" type="ORF">GR328_07620</name>
</gene>
<reference evidence="1 2" key="2">
    <citation type="submission" date="2020-01" db="EMBL/GenBank/DDBJ databases">
        <title>Microvirga sp. nov., an arsenate reduction bacterium isolated from Tibet hotspring sediments.</title>
        <authorList>
            <person name="Xian W.-D."/>
            <person name="Li W.-J."/>
        </authorList>
    </citation>
    <scope>NUCLEOTIDE SEQUENCE [LARGE SCALE GENOMIC DNA]</scope>
    <source>
        <strain evidence="1 2">KCTC 23863</strain>
    </source>
</reference>
<protein>
    <recommendedName>
        <fullName evidence="3">Autotransporter domain-containing protein</fullName>
    </recommendedName>
</protein>
<evidence type="ECO:0008006" key="3">
    <source>
        <dbReference type="Google" id="ProtNLM"/>
    </source>
</evidence>
<reference evidence="1 2" key="1">
    <citation type="submission" date="2019-12" db="EMBL/GenBank/DDBJ databases">
        <authorList>
            <person name="Yuan C.-G."/>
        </authorList>
    </citation>
    <scope>NUCLEOTIDE SEQUENCE [LARGE SCALE GENOMIC DNA]</scope>
    <source>
        <strain evidence="1 2">KCTC 23863</strain>
    </source>
</reference>
<proteinExistence type="predicted"/>
<comment type="caution">
    <text evidence="1">The sequence shown here is derived from an EMBL/GenBank/DDBJ whole genome shotgun (WGS) entry which is preliminary data.</text>
</comment>
<dbReference type="RefSeq" id="WP_160883913.1">
    <property type="nucleotide sequence ID" value="NZ_WURB01000004.1"/>
</dbReference>
<accession>A0A7X3MQR6</accession>
<keyword evidence="2" id="KW-1185">Reference proteome</keyword>
<evidence type="ECO:0000313" key="2">
    <source>
        <dbReference type="Proteomes" id="UP000436483"/>
    </source>
</evidence>
<dbReference type="AlphaFoldDB" id="A0A7X3MQR6"/>
<dbReference type="Proteomes" id="UP000436483">
    <property type="component" value="Unassembled WGS sequence"/>
</dbReference>